<dbReference type="PROSITE" id="PS00211">
    <property type="entry name" value="ABC_TRANSPORTER_1"/>
    <property type="match status" value="1"/>
</dbReference>
<evidence type="ECO:0000313" key="7">
    <source>
        <dbReference type="Proteomes" id="UP000824132"/>
    </source>
</evidence>
<accession>A0A9D2IDK2</accession>
<evidence type="ECO:0000256" key="3">
    <source>
        <dbReference type="ARBA" id="ARBA00022741"/>
    </source>
</evidence>
<gene>
    <name evidence="6" type="ORF">H9727_04280</name>
</gene>
<evidence type="ECO:0000256" key="2">
    <source>
        <dbReference type="ARBA" id="ARBA00022448"/>
    </source>
</evidence>
<dbReference type="InterPro" id="IPR027417">
    <property type="entry name" value="P-loop_NTPase"/>
</dbReference>
<feature type="domain" description="ABC transporter" evidence="5">
    <location>
        <begin position="5"/>
        <end position="235"/>
    </location>
</feature>
<dbReference type="InterPro" id="IPR003439">
    <property type="entry name" value="ABC_transporter-like_ATP-bd"/>
</dbReference>
<comment type="similarity">
    <text evidence="1">Belongs to the ABC transporter superfamily.</text>
</comment>
<sequence length="305" mass="32983">MDYVLETQDLTKAYAGVPVVNGVSMRIGRGEIYGFVGRNGAGKTTLMRLIGGLIAKSGGAFSLFGCPDSDARIDGVRRKVGAIIEAPAVYPAFTAYQNLKMQCLACGTEQDDRAIKEALDLVGLGGTGDKKAKNFSLGMRQRLGIASALVTRPEFLILDEPVNGLDPQGIVEMRELLKRLNRERGITIFISSHILGELAKLATSFGFIERGVLLKELSAAQLEQACRKSMILHMNGIVRFADAMNALRIAEYRVLSQTSAEVFADVSVSALAFALKDAGLELLRVTENDVDLEGYFMNMIGGANR</sequence>
<dbReference type="GO" id="GO:0005524">
    <property type="term" value="F:ATP binding"/>
    <property type="evidence" value="ECO:0007669"/>
    <property type="project" value="UniProtKB-KW"/>
</dbReference>
<keyword evidence="2" id="KW-0813">Transport</keyword>
<keyword evidence="4 6" id="KW-0067">ATP-binding</keyword>
<reference evidence="6" key="1">
    <citation type="journal article" date="2021" name="PeerJ">
        <title>Extensive microbial diversity within the chicken gut microbiome revealed by metagenomics and culture.</title>
        <authorList>
            <person name="Gilroy R."/>
            <person name="Ravi A."/>
            <person name="Getino M."/>
            <person name="Pursley I."/>
            <person name="Horton D.L."/>
            <person name="Alikhan N.F."/>
            <person name="Baker D."/>
            <person name="Gharbi K."/>
            <person name="Hall N."/>
            <person name="Watson M."/>
            <person name="Adriaenssens E.M."/>
            <person name="Foster-Nyarko E."/>
            <person name="Jarju S."/>
            <person name="Secka A."/>
            <person name="Antonio M."/>
            <person name="Oren A."/>
            <person name="Chaudhuri R.R."/>
            <person name="La Ragione R."/>
            <person name="Hildebrand F."/>
            <person name="Pallen M.J."/>
        </authorList>
    </citation>
    <scope>NUCLEOTIDE SEQUENCE</scope>
    <source>
        <strain evidence="6">CHK187-5294</strain>
    </source>
</reference>
<dbReference type="InterPro" id="IPR017871">
    <property type="entry name" value="ABC_transporter-like_CS"/>
</dbReference>
<evidence type="ECO:0000259" key="5">
    <source>
        <dbReference type="PROSITE" id="PS50893"/>
    </source>
</evidence>
<dbReference type="SMART" id="SM00382">
    <property type="entry name" value="AAA"/>
    <property type="match status" value="1"/>
</dbReference>
<dbReference type="Gene3D" id="3.40.50.300">
    <property type="entry name" value="P-loop containing nucleotide triphosphate hydrolases"/>
    <property type="match status" value="1"/>
</dbReference>
<dbReference type="PANTHER" id="PTHR43335:SF8">
    <property type="entry name" value="ABC TRANSPORTER, ATP-BINDING PROTEIN"/>
    <property type="match status" value="1"/>
</dbReference>
<evidence type="ECO:0000313" key="6">
    <source>
        <dbReference type="EMBL" id="HIZ03483.1"/>
    </source>
</evidence>
<dbReference type="InterPro" id="IPR003593">
    <property type="entry name" value="AAA+_ATPase"/>
</dbReference>
<dbReference type="EMBL" id="DXCL01000026">
    <property type="protein sequence ID" value="HIZ03483.1"/>
    <property type="molecule type" value="Genomic_DNA"/>
</dbReference>
<evidence type="ECO:0000256" key="1">
    <source>
        <dbReference type="ARBA" id="ARBA00005417"/>
    </source>
</evidence>
<dbReference type="SUPFAM" id="SSF52540">
    <property type="entry name" value="P-loop containing nucleoside triphosphate hydrolases"/>
    <property type="match status" value="1"/>
</dbReference>
<dbReference type="GO" id="GO:0016887">
    <property type="term" value="F:ATP hydrolysis activity"/>
    <property type="evidence" value="ECO:0007669"/>
    <property type="project" value="InterPro"/>
</dbReference>
<dbReference type="PANTHER" id="PTHR43335">
    <property type="entry name" value="ABC TRANSPORTER, ATP-BINDING PROTEIN"/>
    <property type="match status" value="1"/>
</dbReference>
<reference evidence="6" key="2">
    <citation type="submission" date="2021-04" db="EMBL/GenBank/DDBJ databases">
        <authorList>
            <person name="Gilroy R."/>
        </authorList>
    </citation>
    <scope>NUCLEOTIDE SEQUENCE</scope>
    <source>
        <strain evidence="6">CHK187-5294</strain>
    </source>
</reference>
<comment type="caution">
    <text evidence="6">The sequence shown here is derived from an EMBL/GenBank/DDBJ whole genome shotgun (WGS) entry which is preliminary data.</text>
</comment>
<dbReference type="AlphaFoldDB" id="A0A9D2IDK2"/>
<dbReference type="PROSITE" id="PS50893">
    <property type="entry name" value="ABC_TRANSPORTER_2"/>
    <property type="match status" value="1"/>
</dbReference>
<dbReference type="Pfam" id="PF00005">
    <property type="entry name" value="ABC_tran"/>
    <property type="match status" value="1"/>
</dbReference>
<protein>
    <submittedName>
        <fullName evidence="6">ATP-binding cassette domain-containing protein</fullName>
    </submittedName>
</protein>
<name>A0A9D2IDK2_9FIRM</name>
<dbReference type="Proteomes" id="UP000824132">
    <property type="component" value="Unassembled WGS sequence"/>
</dbReference>
<proteinExistence type="inferred from homology"/>
<evidence type="ECO:0000256" key="4">
    <source>
        <dbReference type="ARBA" id="ARBA00022840"/>
    </source>
</evidence>
<keyword evidence="3" id="KW-0547">Nucleotide-binding</keyword>
<organism evidence="6 7">
    <name type="scientific">Candidatus Borkfalkia avistercoris</name>
    <dbReference type="NCBI Taxonomy" id="2838504"/>
    <lineage>
        <taxon>Bacteria</taxon>
        <taxon>Bacillati</taxon>
        <taxon>Bacillota</taxon>
        <taxon>Clostridia</taxon>
        <taxon>Christensenellales</taxon>
        <taxon>Christensenellaceae</taxon>
        <taxon>Candidatus Borkfalkia</taxon>
    </lineage>
</organism>